<dbReference type="AlphaFoldDB" id="A0A2P2I3M8"/>
<dbReference type="GO" id="GO:0061630">
    <property type="term" value="F:ubiquitin protein ligase activity"/>
    <property type="evidence" value="ECO:0007669"/>
    <property type="project" value="InterPro"/>
</dbReference>
<organism evidence="7">
    <name type="scientific">Hirondellea gigas</name>
    <dbReference type="NCBI Taxonomy" id="1518452"/>
    <lineage>
        <taxon>Eukaryota</taxon>
        <taxon>Metazoa</taxon>
        <taxon>Ecdysozoa</taxon>
        <taxon>Arthropoda</taxon>
        <taxon>Crustacea</taxon>
        <taxon>Multicrustacea</taxon>
        <taxon>Malacostraca</taxon>
        <taxon>Eumalacostraca</taxon>
        <taxon>Peracarida</taxon>
        <taxon>Amphipoda</taxon>
        <taxon>Amphilochidea</taxon>
        <taxon>Lysianassida</taxon>
        <taxon>Lysianassidira</taxon>
        <taxon>Lysianassoidea</taxon>
        <taxon>Lysianassidae</taxon>
        <taxon>Hirondellea</taxon>
    </lineage>
</organism>
<dbReference type="Gene3D" id="1.20.1280.50">
    <property type="match status" value="1"/>
</dbReference>
<dbReference type="SUPFAM" id="SSF81383">
    <property type="entry name" value="F-box domain"/>
    <property type="match status" value="1"/>
</dbReference>
<dbReference type="InterPro" id="IPR043013">
    <property type="entry name" value="Znf_TRAF_N"/>
</dbReference>
<evidence type="ECO:0000256" key="2">
    <source>
        <dbReference type="ARBA" id="ARBA00022771"/>
    </source>
</evidence>
<dbReference type="Pfam" id="PF15965">
    <property type="entry name" value="zf-TRAF_2"/>
    <property type="match status" value="1"/>
</dbReference>
<reference evidence="7" key="1">
    <citation type="journal article" date="2018" name="Biosci. Biotechnol. Biochem.">
        <title>Polysaccharide hydrolase of the hadal zone amphipods Hirondellea gigas.</title>
        <authorList>
            <person name="Kobayashi H."/>
            <person name="Nagahama T."/>
            <person name="Arai W."/>
            <person name="Sasagawa Y."/>
            <person name="Umeda M."/>
            <person name="Hayashi T."/>
            <person name="Nikaido I."/>
            <person name="Watanabe H."/>
            <person name="Oguri K."/>
            <person name="Kitazato H."/>
            <person name="Fujioka K."/>
            <person name="Kido Y."/>
            <person name="Takami H."/>
        </authorList>
    </citation>
    <scope>NUCLEOTIDE SEQUENCE</scope>
    <source>
        <tissue evidence="7">Whole body</tissue>
    </source>
</reference>
<name>A0A2P2I3M8_9CRUS</name>
<dbReference type="InterPro" id="IPR036047">
    <property type="entry name" value="F-box-like_dom_sf"/>
</dbReference>
<dbReference type="Pfam" id="PF15966">
    <property type="entry name" value="F-box_4"/>
    <property type="match status" value="1"/>
</dbReference>
<feature type="compositionally biased region" description="Low complexity" evidence="5">
    <location>
        <begin position="507"/>
        <end position="516"/>
    </location>
</feature>
<dbReference type="EMBL" id="IACF01002987">
    <property type="protein sequence ID" value="LAB68619.1"/>
    <property type="molecule type" value="mRNA"/>
</dbReference>
<dbReference type="InterPro" id="IPR031890">
    <property type="entry name" value="Fbxo30/Fbxo40"/>
</dbReference>
<accession>A0A2P2I3M8</accession>
<keyword evidence="4" id="KW-0862">Zinc</keyword>
<feature type="domain" description="F-box" evidence="6">
    <location>
        <begin position="543"/>
        <end position="597"/>
    </location>
</feature>
<feature type="compositionally biased region" description="Pro residues" evidence="5">
    <location>
        <begin position="517"/>
        <end position="527"/>
    </location>
</feature>
<evidence type="ECO:0000256" key="3">
    <source>
        <dbReference type="ARBA" id="ARBA00022786"/>
    </source>
</evidence>
<evidence type="ECO:0000256" key="5">
    <source>
        <dbReference type="SAM" id="MobiDB-lite"/>
    </source>
</evidence>
<dbReference type="Gene3D" id="3.30.40.150">
    <property type="entry name" value="TRAF-like zinc-finger, N-terminal subdomain"/>
    <property type="match status" value="1"/>
</dbReference>
<evidence type="ECO:0000256" key="4">
    <source>
        <dbReference type="ARBA" id="ARBA00022833"/>
    </source>
</evidence>
<dbReference type="PANTHER" id="PTHR15933">
    <property type="entry name" value="PROTEIN CBG16327"/>
    <property type="match status" value="1"/>
</dbReference>
<keyword evidence="2" id="KW-0863">Zinc-finger</keyword>
<dbReference type="InterPro" id="IPR001810">
    <property type="entry name" value="F-box_dom"/>
</dbReference>
<evidence type="ECO:0000259" key="6">
    <source>
        <dbReference type="PROSITE" id="PS50181"/>
    </source>
</evidence>
<evidence type="ECO:0000313" key="7">
    <source>
        <dbReference type="EMBL" id="LAB68619.1"/>
    </source>
</evidence>
<dbReference type="PANTHER" id="PTHR15933:SF20">
    <property type="entry name" value="F-BOX DOMAIN-CONTAINING PROTEIN"/>
    <property type="match status" value="1"/>
</dbReference>
<dbReference type="GO" id="GO:0008270">
    <property type="term" value="F:zinc ion binding"/>
    <property type="evidence" value="ECO:0007669"/>
    <property type="project" value="UniProtKB-KW"/>
</dbReference>
<keyword evidence="3" id="KW-0833">Ubl conjugation pathway</keyword>
<keyword evidence="1" id="KW-0479">Metal-binding</keyword>
<protein>
    <submittedName>
        <fullName evidence="7">F-box only protein 30-like</fullName>
    </submittedName>
</protein>
<feature type="region of interest" description="Disordered" evidence="5">
    <location>
        <begin position="507"/>
        <end position="534"/>
    </location>
</feature>
<sequence length="687" mass="76784">MEGYISPVSSCDEEDEAEIAAILQEELQFDEVDINIHFHCEHCVKLKCKVWPKPGWSCEIISCPRNCGMRFHTCKLEEHDLMCSEVRVPCLNAGYGCPHTLPRCHMSRHLPRCPASVVVCGCERNRWIVTNRFRETTAPHRRHMMHFNPNDLDVSLALHDQALLNQLSMLGAEEASAATSATNRRFPVLPLHSPLTGGPRNLFHFKENNNRSKRSPSLVTDEEDLVPGLSGSVCAKLRRPSYSSGKLQHDASSTGVRSSLGEQGTSTLDEYFLQQCTHGVHQNMCRMCKHDAPLPMVQLKSVWREEWESNSDGLLEAHWCKQTRVNKVRRRGPLDTVMFYKVEDSDDELMAILAGDLDGNTVPAAAADSSEKRFSNLYAALTPAELRVELSFENYSKHQTKPRNMLTIQCLQVLRRDEFPSHYEAVHCALLGEGLEGRQLLRRCPLQSSGCPYSLLCMTAGTQNGEISFSPEMQAFGLKPHLDYEPPLPSDSSVSVQAAATGSSLILPTPLTESPLSPCPSLRPSPTPGSRGTSPAPILYQAAPLLTCLPQELLQYILSYLDGFSLCQVAQSCEVLALACAGLVRDRGLVLMYWRKEEATQQQQDQQAATTSYKQNKTRWVMGKPRWVFSSSFGSIDTWRVKEGIPSMADHLKTCPYYHRNVTGEKFSYGRVPPRSSVLPLLHLLTS</sequence>
<proteinExistence type="evidence at transcript level"/>
<dbReference type="InterPro" id="IPR001293">
    <property type="entry name" value="Znf_TRAF"/>
</dbReference>
<dbReference type="PROSITE" id="PS50181">
    <property type="entry name" value="FBOX"/>
    <property type="match status" value="1"/>
</dbReference>
<evidence type="ECO:0000256" key="1">
    <source>
        <dbReference type="ARBA" id="ARBA00022723"/>
    </source>
</evidence>
<dbReference type="SUPFAM" id="SSF49599">
    <property type="entry name" value="TRAF domain-like"/>
    <property type="match status" value="1"/>
</dbReference>